<evidence type="ECO:0000256" key="3">
    <source>
        <dbReference type="ARBA" id="ARBA00022827"/>
    </source>
</evidence>
<keyword evidence="7" id="KW-0830">Ubiquinone</keyword>
<dbReference type="PROSITE" id="PS51085">
    <property type="entry name" value="2FE2S_FER_2"/>
    <property type="match status" value="1"/>
</dbReference>
<dbReference type="GO" id="GO:0051537">
    <property type="term" value="F:2 iron, 2 sulfur cluster binding"/>
    <property type="evidence" value="ECO:0007669"/>
    <property type="project" value="InterPro"/>
</dbReference>
<evidence type="ECO:0000313" key="7">
    <source>
        <dbReference type="EMBL" id="MBB6445255.1"/>
    </source>
</evidence>
<dbReference type="Gene3D" id="2.40.30.10">
    <property type="entry name" value="Translation factors"/>
    <property type="match status" value="1"/>
</dbReference>
<feature type="domain" description="FAD-binding FR-type" evidence="6">
    <location>
        <begin position="110"/>
        <end position="210"/>
    </location>
</feature>
<dbReference type="InterPro" id="IPR012675">
    <property type="entry name" value="Beta-grasp_dom_sf"/>
</dbReference>
<protein>
    <submittedName>
        <fullName evidence="7">Na+-transporting NADH:ubiquinone oxidoreductase subunit NqrF</fullName>
    </submittedName>
</protein>
<evidence type="ECO:0000259" key="5">
    <source>
        <dbReference type="PROSITE" id="PS51085"/>
    </source>
</evidence>
<evidence type="ECO:0000256" key="4">
    <source>
        <dbReference type="ARBA" id="ARBA00023004"/>
    </source>
</evidence>
<gene>
    <name evidence="7" type="ORF">HNR53_001873</name>
</gene>
<dbReference type="InterPro" id="IPR001709">
    <property type="entry name" value="Flavoprot_Pyr_Nucl_cyt_Rdtase"/>
</dbReference>
<organism evidence="7 8">
    <name type="scientific">Bacillus benzoevorans</name>
    <dbReference type="NCBI Taxonomy" id="1456"/>
    <lineage>
        <taxon>Bacteria</taxon>
        <taxon>Bacillati</taxon>
        <taxon>Bacillota</taxon>
        <taxon>Bacilli</taxon>
        <taxon>Bacillales</taxon>
        <taxon>Bacillaceae</taxon>
        <taxon>Bacillus</taxon>
    </lineage>
</organism>
<evidence type="ECO:0000256" key="2">
    <source>
        <dbReference type="ARBA" id="ARBA00022630"/>
    </source>
</evidence>
<dbReference type="Proteomes" id="UP000531594">
    <property type="component" value="Unassembled WGS sequence"/>
</dbReference>
<dbReference type="InterPro" id="IPR008333">
    <property type="entry name" value="Cbr1-like_FAD-bd_dom"/>
</dbReference>
<dbReference type="Pfam" id="PF00970">
    <property type="entry name" value="FAD_binding_6"/>
    <property type="match status" value="1"/>
</dbReference>
<dbReference type="CDD" id="cd00207">
    <property type="entry name" value="fer2"/>
    <property type="match status" value="1"/>
</dbReference>
<dbReference type="InterPro" id="IPR001433">
    <property type="entry name" value="OxRdtase_FAD/NAD-bd"/>
</dbReference>
<accession>A0A7X0LV83</accession>
<dbReference type="PRINTS" id="PR00371">
    <property type="entry name" value="FPNCR"/>
</dbReference>
<dbReference type="Pfam" id="PF00111">
    <property type="entry name" value="Fer2"/>
    <property type="match status" value="1"/>
</dbReference>
<dbReference type="Gene3D" id="3.40.50.80">
    <property type="entry name" value="Nucleotide-binding domain of ferredoxin-NADP reductase (FNR) module"/>
    <property type="match status" value="1"/>
</dbReference>
<dbReference type="InterPro" id="IPR039261">
    <property type="entry name" value="FNR_nucleotide-bd"/>
</dbReference>
<dbReference type="SUPFAM" id="SSF54292">
    <property type="entry name" value="2Fe-2S ferredoxin-like"/>
    <property type="match status" value="1"/>
</dbReference>
<dbReference type="PRINTS" id="PR00410">
    <property type="entry name" value="PHEHYDRXLASE"/>
</dbReference>
<dbReference type="PANTHER" id="PTHR43644:SF1">
    <property type="entry name" value="NAD(P)H-FLAVIN REDUCTASE"/>
    <property type="match status" value="1"/>
</dbReference>
<evidence type="ECO:0000256" key="1">
    <source>
        <dbReference type="ARBA" id="ARBA00022448"/>
    </source>
</evidence>
<dbReference type="RefSeq" id="WP_184525118.1">
    <property type="nucleotide sequence ID" value="NZ_JACHGK010000005.1"/>
</dbReference>
<keyword evidence="8" id="KW-1185">Reference proteome</keyword>
<keyword evidence="1" id="KW-0813">Transport</keyword>
<dbReference type="GO" id="GO:0016491">
    <property type="term" value="F:oxidoreductase activity"/>
    <property type="evidence" value="ECO:0007669"/>
    <property type="project" value="InterPro"/>
</dbReference>
<dbReference type="SUPFAM" id="SSF63380">
    <property type="entry name" value="Riboflavin synthase domain-like"/>
    <property type="match status" value="1"/>
</dbReference>
<dbReference type="EMBL" id="JACHGK010000005">
    <property type="protein sequence ID" value="MBB6445255.1"/>
    <property type="molecule type" value="Genomic_DNA"/>
</dbReference>
<keyword evidence="4" id="KW-0408">Iron</keyword>
<dbReference type="InterPro" id="IPR006058">
    <property type="entry name" value="2Fe2S_fd_BS"/>
</dbReference>
<dbReference type="InterPro" id="IPR001041">
    <property type="entry name" value="2Fe-2S_ferredoxin-type"/>
</dbReference>
<dbReference type="Pfam" id="PF00175">
    <property type="entry name" value="NAD_binding_1"/>
    <property type="match status" value="1"/>
</dbReference>
<dbReference type="InterPro" id="IPR017938">
    <property type="entry name" value="Riboflavin_synthase-like_b-brl"/>
</dbReference>
<reference evidence="7 8" key="1">
    <citation type="submission" date="2020-08" db="EMBL/GenBank/DDBJ databases">
        <title>Genomic Encyclopedia of Type Strains, Phase IV (KMG-IV): sequencing the most valuable type-strain genomes for metagenomic binning, comparative biology and taxonomic classification.</title>
        <authorList>
            <person name="Goeker M."/>
        </authorList>
    </citation>
    <scope>NUCLEOTIDE SEQUENCE [LARGE SCALE GENOMIC DNA]</scope>
    <source>
        <strain evidence="7 8">DSM 5391</strain>
    </source>
</reference>
<evidence type="ECO:0000313" key="8">
    <source>
        <dbReference type="Proteomes" id="UP000531594"/>
    </source>
</evidence>
<keyword evidence="3" id="KW-0274">FAD</keyword>
<dbReference type="PANTHER" id="PTHR43644">
    <property type="entry name" value="NA(+)-TRANSLOCATING NADH-QUINONE REDUCTASE SUBUNIT"/>
    <property type="match status" value="1"/>
</dbReference>
<dbReference type="PROSITE" id="PS00197">
    <property type="entry name" value="2FE2S_FER_1"/>
    <property type="match status" value="1"/>
</dbReference>
<dbReference type="InterPro" id="IPR036010">
    <property type="entry name" value="2Fe-2S_ferredoxin-like_sf"/>
</dbReference>
<dbReference type="Gene3D" id="3.10.20.30">
    <property type="match status" value="1"/>
</dbReference>
<proteinExistence type="predicted"/>
<comment type="caution">
    <text evidence="7">The sequence shown here is derived from an EMBL/GenBank/DDBJ whole genome shotgun (WGS) entry which is preliminary data.</text>
</comment>
<dbReference type="AlphaFoldDB" id="A0A7X0LV83"/>
<evidence type="ECO:0000259" key="6">
    <source>
        <dbReference type="PROSITE" id="PS51384"/>
    </source>
</evidence>
<sequence length="340" mass="38320">MAQSKTDVETYEVTLEPSGKTIEVKEGQTLLDAAIRNGIQVAYGCRHGSCSACKCQVLDGEYEIMDRVSEYSLMSFEREEGFTLMCSTIAESDLVIEVEEEESDLPFFAVHDFEAEVIENKQCTADIHMIKLKLSEPETIEYASGQFFEFEIPGLEDTRAYSLANKFIDDSIVEFHVKRVNEGKGSNYMCDLQAGDRVTGSGPYGTMQLRDRTKDLIFVAGGSGMAPIKSLVEELFSEGFDKEAWFFYGARTVKDLYLTEEWRKLEEKHPNFHFVPALSNQDPSEEWDGETGFIADVIGRKLEKMTADAYLCGPPIMIETTCDALYKLGVKGTDIFYDEF</sequence>
<name>A0A7X0LV83_9BACI</name>
<dbReference type="SUPFAM" id="SSF52343">
    <property type="entry name" value="Ferredoxin reductase-like, C-terminal NADP-linked domain"/>
    <property type="match status" value="1"/>
</dbReference>
<keyword evidence="2" id="KW-0285">Flavoprotein</keyword>
<dbReference type="PROSITE" id="PS51384">
    <property type="entry name" value="FAD_FR"/>
    <property type="match status" value="1"/>
</dbReference>
<feature type="domain" description="2Fe-2S ferredoxin-type" evidence="5">
    <location>
        <begin position="11"/>
        <end position="102"/>
    </location>
</feature>
<dbReference type="InterPro" id="IPR017927">
    <property type="entry name" value="FAD-bd_FR_type"/>
</dbReference>